<evidence type="ECO:0000313" key="3">
    <source>
        <dbReference type="EMBL" id="QHT14861.1"/>
    </source>
</evidence>
<name>A0A6C0DEL7_9ZZZZ</name>
<feature type="domain" description="T-SNARE coiled-coil homology" evidence="2">
    <location>
        <begin position="1"/>
        <end position="59"/>
    </location>
</feature>
<sequence length="87" mass="9799">MDEADILEQIQRDVLSLKDSMQILNEMVTEQQPSLDTMEEIILNSKQDVNVAAKTIVTAQTYQNSWYYYTAGLVMSVGTTVALLLLL</sequence>
<evidence type="ECO:0000259" key="2">
    <source>
        <dbReference type="PROSITE" id="PS50192"/>
    </source>
</evidence>
<dbReference type="AlphaFoldDB" id="A0A6C0DEL7"/>
<dbReference type="SUPFAM" id="SSF58038">
    <property type="entry name" value="SNARE fusion complex"/>
    <property type="match status" value="1"/>
</dbReference>
<protein>
    <recommendedName>
        <fullName evidence="2">t-SNARE coiled-coil homology domain-containing protein</fullName>
    </recommendedName>
</protein>
<accession>A0A6C0DEL7</accession>
<organism evidence="3">
    <name type="scientific">viral metagenome</name>
    <dbReference type="NCBI Taxonomy" id="1070528"/>
    <lineage>
        <taxon>unclassified sequences</taxon>
        <taxon>metagenomes</taxon>
        <taxon>organismal metagenomes</taxon>
    </lineage>
</organism>
<keyword evidence="1" id="KW-0812">Transmembrane</keyword>
<proteinExistence type="predicted"/>
<reference evidence="3" key="1">
    <citation type="journal article" date="2020" name="Nature">
        <title>Giant virus diversity and host interactions through global metagenomics.</title>
        <authorList>
            <person name="Schulz F."/>
            <person name="Roux S."/>
            <person name="Paez-Espino D."/>
            <person name="Jungbluth S."/>
            <person name="Walsh D.A."/>
            <person name="Denef V.J."/>
            <person name="McMahon K.D."/>
            <person name="Konstantinidis K.T."/>
            <person name="Eloe-Fadrosh E.A."/>
            <person name="Kyrpides N.C."/>
            <person name="Woyke T."/>
        </authorList>
    </citation>
    <scope>NUCLEOTIDE SEQUENCE</scope>
    <source>
        <strain evidence="3">GVMAG-M-3300023174-141</strain>
    </source>
</reference>
<dbReference type="EMBL" id="MN739593">
    <property type="protein sequence ID" value="QHT14861.1"/>
    <property type="molecule type" value="Genomic_DNA"/>
</dbReference>
<dbReference type="InterPro" id="IPR000727">
    <property type="entry name" value="T_SNARE_dom"/>
</dbReference>
<feature type="transmembrane region" description="Helical" evidence="1">
    <location>
        <begin position="66"/>
        <end position="86"/>
    </location>
</feature>
<dbReference type="PROSITE" id="PS50192">
    <property type="entry name" value="T_SNARE"/>
    <property type="match status" value="1"/>
</dbReference>
<evidence type="ECO:0000256" key="1">
    <source>
        <dbReference type="SAM" id="Phobius"/>
    </source>
</evidence>
<keyword evidence="1" id="KW-1133">Transmembrane helix</keyword>
<dbReference type="Gene3D" id="1.20.5.110">
    <property type="match status" value="1"/>
</dbReference>
<keyword evidence="1" id="KW-0472">Membrane</keyword>